<dbReference type="OrthoDB" id="5906338at2"/>
<sequence length="102" mass="11820">MKRLLIFFLFSHVSIADDALVNPVAKKIKSQVIKTLNAKGHGELDGFCDLMLEMKHNKAFTKVHRVRTHGDAKICKLAKKAVPKKQYRYQSYEKFIRIQISF</sequence>
<dbReference type="STRING" id="212667.VFDL14_05055"/>
<reference evidence="1 2" key="1">
    <citation type="submission" date="2014-02" db="EMBL/GenBank/DDBJ databases">
        <title>Vibrio fortis Dalian14 Genome Sequencing.</title>
        <authorList>
            <person name="Wang Y."/>
            <person name="Song L."/>
            <person name="Liu G."/>
            <person name="Ding J."/>
        </authorList>
    </citation>
    <scope>NUCLEOTIDE SEQUENCE [LARGE SCALE GENOMIC DNA]</scope>
    <source>
        <strain evidence="1 2">Dalian14</strain>
    </source>
</reference>
<dbReference type="EMBL" id="JFFR01000002">
    <property type="protein sequence ID" value="KDN30102.1"/>
    <property type="molecule type" value="Genomic_DNA"/>
</dbReference>
<name>A0A066UVY0_9VIBR</name>
<accession>A0A066UVY0</accession>
<proteinExistence type="predicted"/>
<protein>
    <submittedName>
        <fullName evidence="1">Uncharacterized protein</fullName>
    </submittedName>
</protein>
<dbReference type="Proteomes" id="UP000027219">
    <property type="component" value="Unassembled WGS sequence"/>
</dbReference>
<dbReference type="AlphaFoldDB" id="A0A066UVY0"/>
<comment type="caution">
    <text evidence="1">The sequence shown here is derived from an EMBL/GenBank/DDBJ whole genome shotgun (WGS) entry which is preliminary data.</text>
</comment>
<keyword evidence="2" id="KW-1185">Reference proteome</keyword>
<evidence type="ECO:0000313" key="1">
    <source>
        <dbReference type="EMBL" id="KDN30102.1"/>
    </source>
</evidence>
<dbReference type="RefSeq" id="WP_032549101.1">
    <property type="nucleotide sequence ID" value="NZ_JFFR01000002.1"/>
</dbReference>
<evidence type="ECO:0000313" key="2">
    <source>
        <dbReference type="Proteomes" id="UP000027219"/>
    </source>
</evidence>
<organism evidence="1 2">
    <name type="scientific">Vibrio fortis</name>
    <dbReference type="NCBI Taxonomy" id="212667"/>
    <lineage>
        <taxon>Bacteria</taxon>
        <taxon>Pseudomonadati</taxon>
        <taxon>Pseudomonadota</taxon>
        <taxon>Gammaproteobacteria</taxon>
        <taxon>Vibrionales</taxon>
        <taxon>Vibrionaceae</taxon>
        <taxon>Vibrio</taxon>
    </lineage>
</organism>
<gene>
    <name evidence="1" type="ORF">VFDL14_05055</name>
</gene>